<sequence>MVTAMNRDQLGRLIGSGFGLVFIEANAGALPTAVAVLLRVVGVAAFLALVLLGRRRPQVAESGSEPGGASFGSRYWLVVMAEVVAIVAGLAVINKVLHTPEATAGWIALVVGVHFFGIAVAWRRPAMHALGAGLAACGALGLVLAFCGAAAAVVALVAGIAPGAMLLGSVWWSGRAVVAPGRAG</sequence>
<reference evidence="3 4" key="2">
    <citation type="submission" date="2014-07" db="EMBL/GenBank/DDBJ databases">
        <authorList>
            <person name="Zhang J.E."/>
            <person name="Yang H."/>
            <person name="Guo J."/>
            <person name="Deng Z."/>
            <person name="Luo H."/>
            <person name="Luo M."/>
            <person name="Zhao B."/>
        </authorList>
    </citation>
    <scope>NUCLEOTIDE SEQUENCE [LARGE SCALE GENOMIC DNA]</scope>
    <source>
        <strain evidence="3">ATCC 10762</strain>
        <strain evidence="4">ATCC 10762 / DSM 40127 / CCM 3239 / JCM 4008 / LMG 5968 / NBRC 12843 / NCIMB 8234 / A-377</strain>
    </source>
</reference>
<dbReference type="Proteomes" id="UP000610124">
    <property type="component" value="Unassembled WGS sequence"/>
</dbReference>
<keyword evidence="1" id="KW-0812">Transmembrane</keyword>
<reference evidence="2" key="5">
    <citation type="submission" date="2020-09" db="EMBL/GenBank/DDBJ databases">
        <authorList>
            <person name="Sun Q."/>
            <person name="Ohkuma M."/>
        </authorList>
    </citation>
    <scope>NUCLEOTIDE SEQUENCE</scope>
    <source>
        <strain evidence="2">JCM 4434</strain>
    </source>
</reference>
<organism evidence="3 4">
    <name type="scientific">Kitasatospora aureofaciens</name>
    <name type="common">Streptomyces aureofaciens</name>
    <dbReference type="NCBI Taxonomy" id="1894"/>
    <lineage>
        <taxon>Bacteria</taxon>
        <taxon>Bacillati</taxon>
        <taxon>Actinomycetota</taxon>
        <taxon>Actinomycetes</taxon>
        <taxon>Kitasatosporales</taxon>
        <taxon>Streptomycetaceae</taxon>
        <taxon>Kitasatospora</taxon>
    </lineage>
</organism>
<keyword evidence="1" id="KW-0472">Membrane</keyword>
<name>A0A1E7MZZ7_KITAU</name>
<evidence type="ECO:0000256" key="1">
    <source>
        <dbReference type="SAM" id="Phobius"/>
    </source>
</evidence>
<feature type="transmembrane region" description="Helical" evidence="1">
    <location>
        <begin position="75"/>
        <end position="97"/>
    </location>
</feature>
<dbReference type="EMBL" id="JPRF03000054">
    <property type="protein sequence ID" value="OEV34010.1"/>
    <property type="molecule type" value="Genomic_DNA"/>
</dbReference>
<evidence type="ECO:0000313" key="3">
    <source>
        <dbReference type="EMBL" id="OEV34010.1"/>
    </source>
</evidence>
<gene>
    <name evidence="2" type="ORF">GCM10010502_26110</name>
    <name evidence="3" type="ORF">HS99_0011200</name>
</gene>
<feature type="transmembrane region" description="Helical" evidence="1">
    <location>
        <begin position="103"/>
        <end position="122"/>
    </location>
</feature>
<evidence type="ECO:0000313" key="4">
    <source>
        <dbReference type="Proteomes" id="UP000037395"/>
    </source>
</evidence>
<reference evidence="2" key="1">
    <citation type="journal article" date="2014" name="Int. J. Syst. Evol. Microbiol.">
        <title>Complete genome sequence of Corynebacterium casei LMG S-19264T (=DSM 44701T), isolated from a smear-ripened cheese.</title>
        <authorList>
            <consortium name="US DOE Joint Genome Institute (JGI-PGF)"/>
            <person name="Walter F."/>
            <person name="Albersmeier A."/>
            <person name="Kalinowski J."/>
            <person name="Ruckert C."/>
        </authorList>
    </citation>
    <scope>NUCLEOTIDE SEQUENCE</scope>
    <source>
        <strain evidence="2">JCM 4434</strain>
    </source>
</reference>
<accession>A0A1E7MZZ7</accession>
<keyword evidence="1" id="KW-1133">Transmembrane helix</keyword>
<feature type="transmembrane region" description="Helical" evidence="1">
    <location>
        <begin position="134"/>
        <end position="161"/>
    </location>
</feature>
<feature type="transmembrane region" description="Helical" evidence="1">
    <location>
        <begin position="37"/>
        <end position="54"/>
    </location>
</feature>
<dbReference type="EMBL" id="BMUB01000005">
    <property type="protein sequence ID" value="GGU73267.1"/>
    <property type="molecule type" value="Genomic_DNA"/>
</dbReference>
<keyword evidence="4" id="KW-1185">Reference proteome</keyword>
<proteinExistence type="predicted"/>
<protein>
    <submittedName>
        <fullName evidence="3">Uncharacterized protein</fullName>
    </submittedName>
</protein>
<dbReference type="AlphaFoldDB" id="A0A1E7MZZ7"/>
<comment type="caution">
    <text evidence="3">The sequence shown here is derived from an EMBL/GenBank/DDBJ whole genome shotgun (WGS) entry which is preliminary data.</text>
</comment>
<evidence type="ECO:0000313" key="2">
    <source>
        <dbReference type="EMBL" id="GGU73267.1"/>
    </source>
</evidence>
<reference evidence="4" key="3">
    <citation type="submission" date="2016-08" db="EMBL/GenBank/DDBJ databases">
        <title>Sequencing, assembly and comparative genomics of S. aureofaciens ATCC 10762.</title>
        <authorList>
            <person name="Gradnigo J.S."/>
            <person name="Johnson N."/>
            <person name="Somerville G.A."/>
        </authorList>
    </citation>
    <scope>NUCLEOTIDE SEQUENCE [LARGE SCALE GENOMIC DNA]</scope>
    <source>
        <strain evidence="4">ATCC 10762 / DSM 40127 / CCM 3239 / JCM 4008 / LMG 5968 / NBRC 12843 / NCIMB 8234 / A-377</strain>
    </source>
</reference>
<dbReference type="Proteomes" id="UP000037395">
    <property type="component" value="Unassembled WGS sequence"/>
</dbReference>
<reference evidence="3" key="4">
    <citation type="submission" date="2016-08" db="EMBL/GenBank/DDBJ databases">
        <title>Sequencing, Assembly and Comparative Genomics of S. aureofaciens ATCC 10762.</title>
        <authorList>
            <person name="Gradnigo J.S."/>
            <person name="Johnson N."/>
            <person name="Somerville G.A."/>
        </authorList>
    </citation>
    <scope>NUCLEOTIDE SEQUENCE [LARGE SCALE GENOMIC DNA]</scope>
    <source>
        <strain evidence="3">ATCC 10762</strain>
    </source>
</reference>
<accession>A0A8H9HLF2</accession>